<dbReference type="InterPro" id="IPR024320">
    <property type="entry name" value="LPG_synthase_C"/>
</dbReference>
<dbReference type="NCBIfam" id="NF033480">
    <property type="entry name" value="bifunc_MprF"/>
    <property type="match status" value="1"/>
</dbReference>
<reference evidence="6" key="1">
    <citation type="submission" date="2020-08" db="EMBL/GenBank/DDBJ databases">
        <title>Complete genome sequence of Weissella confusa strain FS54 provides insights into metabolic potential.</title>
        <authorList>
            <person name="Fhoula I."/>
            <person name="Najjari A."/>
            <person name="Lekired A."/>
            <person name="Bessrour-Aouam N."/>
            <person name="Jaballah S."/>
            <person name="Klibi N."/>
            <person name="Ouzari H.-I."/>
        </authorList>
    </citation>
    <scope>NUCLEOTIDE SEQUENCE</scope>
    <source>
        <strain evidence="6">FS54</strain>
    </source>
</reference>
<keyword evidence="3" id="KW-0812">Transmembrane</keyword>
<evidence type="ECO:0000256" key="5">
    <source>
        <dbReference type="ARBA" id="ARBA00023136"/>
    </source>
</evidence>
<sequence>MKSSFLNFRRIFIIGVAFVALFELGALVKHIPPESILAILAELPISLTISIFLIGLVAASTGVLSDWVLRKIFQDNDADNAPKGRKFWFESWTIANLNNAFGIGDVVMSWLRGRVFNSRSIQDSATIRQHWWQGTFGLGIASLLSFGATLIFWPKAPVADYSFILLVGMLLPFIGVAVTIRNWKSLAFPVTKRRFTQTVGASLVEWLGGTVAFLAFGAVMHLPTPLLELVPLFIAARIIGLITLVPGGYGTFDIFIFFGLQHLGIDSAVAFLWIMFYRLAYTAIPGIIAVIAAISSALVNLNTSFRGVPRAIAGSIIQKVDAVLLYLMGIAMILVGALPGTLESITFLQRFSPWTSNFLTQVPNIFLGFMLIMAGRGIASKVKRAYVPTLILLAITFIYVFISRSYITPVILVGALFLATLFIKPRLTREQLVYSWESRLIDGAIYSILFIAYLLIGLANLPVVSAHFHIRSTGLLLLPSFHWWVIGFLTIVAVSLGVLGFIAYLQGKHELLGEALDEERVEKVLAIGDNHYTNLIFLGDKRLFYYQPEEGAEDSVAIQFRLINNKAAVMSDPFGNANDFKAAMSAFITEADRLGYMPIFYEVSEQIAMIAHEFGYNFMKLGEEARVDTVNFKTAGKKFANIRSEINQAAAAGFEYEVLQPPFGPALMNELRTISNEWLNGREEKGYSLGFFDDHYLQRDGIGVLKAPDGHIVAFATLVTSHTENQMTVDLMRFTKESPNGTMDVLFVKTFEYARDAGYQTFNLGMSPLANVGLYQHSFIRERIANLIFQFGSAIYSFEGLRHYKRKFASDWQPYYIAYSNHSNIIFVMIALLLIDNPGVELD</sequence>
<dbReference type="EMBL" id="JACSZT010000002">
    <property type="protein sequence ID" value="MBC6498163.1"/>
    <property type="molecule type" value="Genomic_DNA"/>
</dbReference>
<dbReference type="GO" id="GO:0005886">
    <property type="term" value="C:plasma membrane"/>
    <property type="evidence" value="ECO:0007669"/>
    <property type="project" value="UniProtKB-SubCell"/>
</dbReference>
<evidence type="ECO:0000313" key="6">
    <source>
        <dbReference type="EMBL" id="MBC6498163.1"/>
    </source>
</evidence>
<keyword evidence="2" id="KW-1003">Cell membrane</keyword>
<dbReference type="GO" id="GO:0016755">
    <property type="term" value="F:aminoacyltransferase activity"/>
    <property type="evidence" value="ECO:0007669"/>
    <property type="project" value="TreeGrafter"/>
</dbReference>
<organism evidence="6 7">
    <name type="scientific">Weissella confusa</name>
    <name type="common">Lactobacillus confusus</name>
    <dbReference type="NCBI Taxonomy" id="1583"/>
    <lineage>
        <taxon>Bacteria</taxon>
        <taxon>Bacillati</taxon>
        <taxon>Bacillota</taxon>
        <taxon>Bacilli</taxon>
        <taxon>Lactobacillales</taxon>
        <taxon>Lactobacillaceae</taxon>
        <taxon>Weissella</taxon>
    </lineage>
</organism>
<keyword evidence="5" id="KW-0472">Membrane</keyword>
<evidence type="ECO:0000256" key="2">
    <source>
        <dbReference type="ARBA" id="ARBA00022475"/>
    </source>
</evidence>
<protein>
    <submittedName>
        <fullName evidence="6">Bifunctional lysylphosphatidylglycerol flippase/synthetase MprF</fullName>
    </submittedName>
</protein>
<dbReference type="Pfam" id="PF09924">
    <property type="entry name" value="LPG_synthase_C"/>
    <property type="match status" value="1"/>
</dbReference>
<dbReference type="GO" id="GO:0055091">
    <property type="term" value="P:phospholipid homeostasis"/>
    <property type="evidence" value="ECO:0007669"/>
    <property type="project" value="TreeGrafter"/>
</dbReference>
<proteinExistence type="predicted"/>
<dbReference type="InterPro" id="IPR051211">
    <property type="entry name" value="PG_lysyltransferase"/>
</dbReference>
<evidence type="ECO:0000313" key="7">
    <source>
        <dbReference type="Proteomes" id="UP000650485"/>
    </source>
</evidence>
<dbReference type="SUPFAM" id="SSF55729">
    <property type="entry name" value="Acyl-CoA N-acyltransferases (Nat)"/>
    <property type="match status" value="1"/>
</dbReference>
<dbReference type="PANTHER" id="PTHR34697:SF2">
    <property type="entry name" value="PHOSPHATIDYLGLYCEROL LYSYLTRANSFERASE"/>
    <property type="match status" value="1"/>
</dbReference>
<dbReference type="PANTHER" id="PTHR34697">
    <property type="entry name" value="PHOSPHATIDYLGLYCEROL LYSYLTRANSFERASE"/>
    <property type="match status" value="1"/>
</dbReference>
<dbReference type="RefSeq" id="WP_112464340.1">
    <property type="nucleotide sequence ID" value="NZ_CABJBN010000004.1"/>
</dbReference>
<evidence type="ECO:0000256" key="1">
    <source>
        <dbReference type="ARBA" id="ARBA00004651"/>
    </source>
</evidence>
<comment type="subcellular location">
    <subcellularLocation>
        <location evidence="1">Cell membrane</location>
        <topology evidence="1">Multi-pass membrane protein</topology>
    </subcellularLocation>
</comment>
<accession>A0A329GBI4</accession>
<keyword evidence="4" id="KW-1133">Transmembrane helix</keyword>
<evidence type="ECO:0000256" key="3">
    <source>
        <dbReference type="ARBA" id="ARBA00022692"/>
    </source>
</evidence>
<comment type="caution">
    <text evidence="6">The sequence shown here is derived from an EMBL/GenBank/DDBJ whole genome shotgun (WGS) entry which is preliminary data.</text>
</comment>
<gene>
    <name evidence="6" type="primary">mprF</name>
    <name evidence="6" type="ORF">H7R52_01030</name>
</gene>
<name>A0A329GBI4_WEICO</name>
<dbReference type="InterPro" id="IPR016181">
    <property type="entry name" value="Acyl_CoA_acyltransferase"/>
</dbReference>
<dbReference type="AlphaFoldDB" id="A0A329GBI4"/>
<dbReference type="Proteomes" id="UP000650485">
    <property type="component" value="Unassembled WGS sequence"/>
</dbReference>
<evidence type="ECO:0000256" key="4">
    <source>
        <dbReference type="ARBA" id="ARBA00022989"/>
    </source>
</evidence>